<comment type="caution">
    <text evidence="1">The sequence shown here is derived from an EMBL/GenBank/DDBJ whole genome shotgun (WGS) entry which is preliminary data.</text>
</comment>
<proteinExistence type="predicted"/>
<accession>A0A9Q0TXM0</accession>
<gene>
    <name evidence="1" type="ORF">OIU79_007340</name>
</gene>
<dbReference type="EMBL" id="JAPFFK010000014">
    <property type="protein sequence ID" value="KAJ6719678.1"/>
    <property type="molecule type" value="Genomic_DNA"/>
</dbReference>
<dbReference type="Proteomes" id="UP001151532">
    <property type="component" value="Chromosome 10"/>
</dbReference>
<organism evidence="1 2">
    <name type="scientific">Salix purpurea</name>
    <name type="common">Purple osier willow</name>
    <dbReference type="NCBI Taxonomy" id="77065"/>
    <lineage>
        <taxon>Eukaryota</taxon>
        <taxon>Viridiplantae</taxon>
        <taxon>Streptophyta</taxon>
        <taxon>Embryophyta</taxon>
        <taxon>Tracheophyta</taxon>
        <taxon>Spermatophyta</taxon>
        <taxon>Magnoliopsida</taxon>
        <taxon>eudicotyledons</taxon>
        <taxon>Gunneridae</taxon>
        <taxon>Pentapetalae</taxon>
        <taxon>rosids</taxon>
        <taxon>fabids</taxon>
        <taxon>Malpighiales</taxon>
        <taxon>Salicaceae</taxon>
        <taxon>Saliceae</taxon>
        <taxon>Salix</taxon>
    </lineage>
</organism>
<reference evidence="1" key="1">
    <citation type="submission" date="2022-11" db="EMBL/GenBank/DDBJ databases">
        <authorList>
            <person name="Hyden B.L."/>
            <person name="Feng K."/>
            <person name="Yates T."/>
            <person name="Jawdy S."/>
            <person name="Smart L.B."/>
            <person name="Muchero W."/>
        </authorList>
    </citation>
    <scope>NUCLEOTIDE SEQUENCE</scope>
    <source>
        <tissue evidence="1">Shoot tip</tissue>
    </source>
</reference>
<evidence type="ECO:0000313" key="1">
    <source>
        <dbReference type="EMBL" id="KAJ6719678.1"/>
    </source>
</evidence>
<sequence>MRGRIGDQEGLYLEGLISSLVGDTKRLKSSNQLPLFSKRLRVFQHVVSEGVARTSNPNPCHRCLGVALTSDEW</sequence>
<dbReference type="AlphaFoldDB" id="A0A9Q0TXM0"/>
<reference evidence="1" key="2">
    <citation type="journal article" date="2023" name="Int. J. Mol. Sci.">
        <title>De Novo Assembly and Annotation of 11 Diverse Shrub Willow (Salix) Genomes Reveals Novel Gene Organization in Sex-Linked Regions.</title>
        <authorList>
            <person name="Hyden B."/>
            <person name="Feng K."/>
            <person name="Yates T.B."/>
            <person name="Jawdy S."/>
            <person name="Cereghino C."/>
            <person name="Smart L.B."/>
            <person name="Muchero W."/>
        </authorList>
    </citation>
    <scope>NUCLEOTIDE SEQUENCE</scope>
    <source>
        <tissue evidence="1">Shoot tip</tissue>
    </source>
</reference>
<name>A0A9Q0TXM0_SALPP</name>
<keyword evidence="2" id="KW-1185">Reference proteome</keyword>
<protein>
    <submittedName>
        <fullName evidence="1">Uncharacterized protein</fullName>
    </submittedName>
</protein>
<evidence type="ECO:0000313" key="2">
    <source>
        <dbReference type="Proteomes" id="UP001151532"/>
    </source>
</evidence>